<dbReference type="PANTHER" id="PTHR32439">
    <property type="entry name" value="FERREDOXIN--NITRITE REDUCTASE, CHLOROPLASTIC"/>
    <property type="match status" value="1"/>
</dbReference>
<sequence length="727" mass="80862">MFRLPEKIKQDLENYKNSLAEMRAGRMSAARFKGIRVPWGIYSHRGGEAFMTRLRVPAGEISAAQLAALAEVAQKYGNGLLHLTTRQDIQIHNVKIADTAALMDYLKAYDLSPRGGGGNTVRNIVACEAAGLCAREVFDVQEQAVALTEFLLRQDNSFNLPRKFKIAFAGCSRGWRSFRLNDVGLLAKVDNGEEGYEVYAGGGMGAQPRLGQKLEDFIPARQVGAAVEAIKNIFDRRGDRKDRHHNRLKFLIEALGFEEFKRLYRAEFARLMSEGGVVLPEIKPPRLGTEGEAPAGGGRDYQAFLDYSVRPMKQKGYALVTLRVPRGDIAAATFRTIAALSADFPESEFRTNQSQNLLITWVKQRDLFQLFQKLAAILTDFLYPATLLDIVACKGALTCNLGICNSPGLSVEIEKMIQAEFVGTEVFKKLDLKLNGCPNACGQHPVGKIAFYGLVKRFDNRPVPFYKLLLGAGKKGETIKLAEEVGQLPARNVVVFLREFLARLEEKLKRGASLSDLLAGEAQELAVEILKKYEQVPTHAESRDFYIDWGGQEEFSLAGIGPGECGAGVIDMIESDLKDADRHLAGAAPQDLYQSLIYSARALLVVKGLEPKNDSATLLNFKTSFIEEGIIAYRFKDISEVALSILKREISDSEARAYVRELYEEITAAYRQMDSSFNFSLRAEIRQEAARVAPAEERVDQTEILMDLRGIKCPINYVKAKLRLETM</sequence>
<feature type="non-terminal residue" evidence="9">
    <location>
        <position position="727"/>
    </location>
</feature>
<dbReference type="Proteomes" id="UP000179095">
    <property type="component" value="Unassembled WGS sequence"/>
</dbReference>
<evidence type="ECO:0000259" key="8">
    <source>
        <dbReference type="Pfam" id="PF03460"/>
    </source>
</evidence>
<evidence type="ECO:0000256" key="6">
    <source>
        <dbReference type="ARBA" id="ARBA00023014"/>
    </source>
</evidence>
<dbReference type="EMBL" id="METQ01000040">
    <property type="protein sequence ID" value="OGC09041.1"/>
    <property type="molecule type" value="Genomic_DNA"/>
</dbReference>
<keyword evidence="2" id="KW-0349">Heme</keyword>
<reference evidence="9 10" key="1">
    <citation type="journal article" date="2016" name="Nat. Commun.">
        <title>Thousands of microbial genomes shed light on interconnected biogeochemical processes in an aquifer system.</title>
        <authorList>
            <person name="Anantharaman K."/>
            <person name="Brown C.T."/>
            <person name="Hug L.A."/>
            <person name="Sharon I."/>
            <person name="Castelle C.J."/>
            <person name="Probst A.J."/>
            <person name="Thomas B.C."/>
            <person name="Singh A."/>
            <person name="Wilkins M.J."/>
            <person name="Karaoz U."/>
            <person name="Brodie E.L."/>
            <person name="Williams K.H."/>
            <person name="Hubbard S.S."/>
            <person name="Banfield J.F."/>
        </authorList>
    </citation>
    <scope>NUCLEOTIDE SEQUENCE [LARGE SCALE GENOMIC DNA]</scope>
</reference>
<dbReference type="GO" id="GO:0051539">
    <property type="term" value="F:4 iron, 4 sulfur cluster binding"/>
    <property type="evidence" value="ECO:0007669"/>
    <property type="project" value="UniProtKB-KW"/>
</dbReference>
<protein>
    <recommendedName>
        <fullName evidence="11">Sulfite reductase</fullName>
    </recommendedName>
</protein>
<dbReference type="SUPFAM" id="SSF55124">
    <property type="entry name" value="Nitrite/Sulfite reductase N-terminal domain-like"/>
    <property type="match status" value="2"/>
</dbReference>
<proteinExistence type="predicted"/>
<dbReference type="InterPro" id="IPR051329">
    <property type="entry name" value="NIR_SIR_4Fe-4S"/>
</dbReference>
<keyword evidence="3" id="KW-0479">Metal-binding</keyword>
<keyword evidence="4" id="KW-0560">Oxidoreductase</keyword>
<accession>A0A1F4RLI7</accession>
<dbReference type="GO" id="GO:0046872">
    <property type="term" value="F:metal ion binding"/>
    <property type="evidence" value="ECO:0007669"/>
    <property type="project" value="UniProtKB-KW"/>
</dbReference>
<dbReference type="InterPro" id="IPR005117">
    <property type="entry name" value="NiRdtase/SiRdtase_haem-b_fer"/>
</dbReference>
<dbReference type="SUPFAM" id="SSF56014">
    <property type="entry name" value="Nitrite and sulphite reductase 4Fe-4S domain-like"/>
    <property type="match status" value="2"/>
</dbReference>
<evidence type="ECO:0000256" key="5">
    <source>
        <dbReference type="ARBA" id="ARBA00023004"/>
    </source>
</evidence>
<dbReference type="PANTHER" id="PTHR32439:SF9">
    <property type="entry name" value="BLR3264 PROTEIN"/>
    <property type="match status" value="1"/>
</dbReference>
<dbReference type="AlphaFoldDB" id="A0A1F4RLI7"/>
<dbReference type="InterPro" id="IPR045854">
    <property type="entry name" value="NO2/SO3_Rdtase_4Fe4S_sf"/>
</dbReference>
<keyword evidence="5" id="KW-0408">Iron</keyword>
<keyword evidence="1" id="KW-0004">4Fe-4S</keyword>
<evidence type="ECO:0000313" key="10">
    <source>
        <dbReference type="Proteomes" id="UP000179095"/>
    </source>
</evidence>
<dbReference type="GO" id="GO:0020037">
    <property type="term" value="F:heme binding"/>
    <property type="evidence" value="ECO:0007669"/>
    <property type="project" value="InterPro"/>
</dbReference>
<dbReference type="GO" id="GO:0016491">
    <property type="term" value="F:oxidoreductase activity"/>
    <property type="evidence" value="ECO:0007669"/>
    <property type="project" value="UniProtKB-KW"/>
</dbReference>
<dbReference type="Gene3D" id="3.90.480.10">
    <property type="entry name" value="Sulfite Reductase Hemoprotein,Domain 2"/>
    <property type="match status" value="1"/>
</dbReference>
<dbReference type="Pfam" id="PF01077">
    <property type="entry name" value="NIR_SIR"/>
    <property type="match status" value="1"/>
</dbReference>
<dbReference type="STRING" id="1802568.A3F86_04775"/>
<keyword evidence="6" id="KW-0411">Iron-sulfur</keyword>
<feature type="domain" description="Nitrite/Sulfite reductase ferredoxin-like" evidence="8">
    <location>
        <begin position="311"/>
        <end position="376"/>
    </location>
</feature>
<name>A0A1F4RLI7_UNCSA</name>
<dbReference type="InterPro" id="IPR006067">
    <property type="entry name" value="NO2/SO3_Rdtase_4Fe4S_dom"/>
</dbReference>
<evidence type="ECO:0000256" key="4">
    <source>
        <dbReference type="ARBA" id="ARBA00023002"/>
    </source>
</evidence>
<evidence type="ECO:0000313" key="9">
    <source>
        <dbReference type="EMBL" id="OGC09041.1"/>
    </source>
</evidence>
<evidence type="ECO:0000256" key="1">
    <source>
        <dbReference type="ARBA" id="ARBA00022485"/>
    </source>
</evidence>
<comment type="caution">
    <text evidence="9">The sequence shown here is derived from an EMBL/GenBank/DDBJ whole genome shotgun (WGS) entry which is preliminary data.</text>
</comment>
<feature type="domain" description="Nitrite/Sulfite reductase ferredoxin-like" evidence="8">
    <location>
        <begin position="44"/>
        <end position="109"/>
    </location>
</feature>
<feature type="domain" description="Nitrite/sulphite reductase 4Fe-4S" evidence="7">
    <location>
        <begin position="118"/>
        <end position="268"/>
    </location>
</feature>
<dbReference type="Gene3D" id="3.30.413.10">
    <property type="entry name" value="Sulfite Reductase Hemoprotein, domain 1"/>
    <property type="match status" value="2"/>
</dbReference>
<gene>
    <name evidence="9" type="ORF">A3F86_04775</name>
</gene>
<organism evidence="9 10">
    <name type="scientific">candidate division WOR-1 bacterium RIFCSPLOWO2_12_FULL_45_9</name>
    <dbReference type="NCBI Taxonomy" id="1802568"/>
    <lineage>
        <taxon>Bacteria</taxon>
        <taxon>Bacillati</taxon>
        <taxon>Saganbacteria</taxon>
    </lineage>
</organism>
<dbReference type="InterPro" id="IPR036136">
    <property type="entry name" value="Nit/Sulf_reduc_fer-like_dom_sf"/>
</dbReference>
<evidence type="ECO:0000259" key="7">
    <source>
        <dbReference type="Pfam" id="PF01077"/>
    </source>
</evidence>
<evidence type="ECO:0000256" key="2">
    <source>
        <dbReference type="ARBA" id="ARBA00022617"/>
    </source>
</evidence>
<evidence type="ECO:0000256" key="3">
    <source>
        <dbReference type="ARBA" id="ARBA00022723"/>
    </source>
</evidence>
<dbReference type="Pfam" id="PF03460">
    <property type="entry name" value="NIR_SIR_ferr"/>
    <property type="match status" value="2"/>
</dbReference>
<evidence type="ECO:0008006" key="11">
    <source>
        <dbReference type="Google" id="ProtNLM"/>
    </source>
</evidence>